<dbReference type="Pfam" id="PF03435">
    <property type="entry name" value="Sacchrp_dh_NADP"/>
    <property type="match status" value="1"/>
</dbReference>
<sequence length="386" mass="41441">MRSGGSSACLNHTLRSSIAATVKSAALALKDVTDDRWLIYGAYGYTGELIAREAVDRGLDPILAGRTRGKLDRLAEDLGCDFRAFGLSDEALPQLLDDVAIVLNCAGPFAETYEPMVGACLESGTHYLDITGEIEVFEAIKGYDERAHEADVMLLPGVGFDVVPSDCLAAHLAERLPDAESLALGFKAEGGFSPGTMKTAIDGLGEGGMIRRGGQLESVPAAWKTREIDFGDGPAMATTFPWGDVSTAHHTTGIPDIEFYLAFPPSTIERMKYQRYLAPVLSLGPVKSLLKSLVDRKVDGPDAETRETTDALLWGEVSDGEQTLTSRLRTPNTYRLTTLSALEILQRVLDGDAPVGYQTPASAYGPDLVLSIEGVERTDEPAETPN</sequence>
<protein>
    <submittedName>
        <fullName evidence="2">Saccharopine dehydrogenase</fullName>
    </submittedName>
</protein>
<feature type="domain" description="Saccharopine dehydrogenase NADP binding" evidence="1">
    <location>
        <begin position="38"/>
        <end position="154"/>
    </location>
</feature>
<dbReference type="PANTHER" id="PTHR43781:SF1">
    <property type="entry name" value="SACCHAROPINE DEHYDROGENASE"/>
    <property type="match status" value="1"/>
</dbReference>
<organism evidence="2 3">
    <name type="scientific">Halapricum salinum</name>
    <dbReference type="NCBI Taxonomy" id="1457250"/>
    <lineage>
        <taxon>Archaea</taxon>
        <taxon>Methanobacteriati</taxon>
        <taxon>Methanobacteriota</taxon>
        <taxon>Stenosarchaea group</taxon>
        <taxon>Halobacteria</taxon>
        <taxon>Halobacteriales</taxon>
        <taxon>Haloarculaceae</taxon>
        <taxon>Halapricum</taxon>
    </lineage>
</organism>
<gene>
    <name evidence="2" type="ORF">DV733_14335</name>
</gene>
<evidence type="ECO:0000259" key="1">
    <source>
        <dbReference type="Pfam" id="PF03435"/>
    </source>
</evidence>
<dbReference type="Gene3D" id="3.40.50.720">
    <property type="entry name" value="NAD(P)-binding Rossmann-like Domain"/>
    <property type="match status" value="1"/>
</dbReference>
<dbReference type="OrthoDB" id="194971at2157"/>
<keyword evidence="3" id="KW-1185">Reference proteome</keyword>
<evidence type="ECO:0000313" key="3">
    <source>
        <dbReference type="Proteomes" id="UP000296706"/>
    </source>
</evidence>
<dbReference type="KEGG" id="hsn:DV733_14335"/>
<name>A0A4D6HGJ1_9EURY</name>
<proteinExistence type="predicted"/>
<reference evidence="2 3" key="1">
    <citation type="journal article" date="2019" name="Nat. Commun.">
        <title>A new type of DNA phosphorothioation-based antiviral system in archaea.</title>
        <authorList>
            <person name="Xiong L."/>
            <person name="Liu S."/>
            <person name="Chen S."/>
            <person name="Xiao Y."/>
            <person name="Zhu B."/>
            <person name="Gao Y."/>
            <person name="Zhang Y."/>
            <person name="Chen B."/>
            <person name="Luo J."/>
            <person name="Deng Z."/>
            <person name="Chen X."/>
            <person name="Wang L."/>
            <person name="Chen S."/>
        </authorList>
    </citation>
    <scope>NUCLEOTIDE SEQUENCE [LARGE SCALE GENOMIC DNA]</scope>
    <source>
        <strain evidence="2 3">CBA1105</strain>
    </source>
</reference>
<dbReference type="AlphaFoldDB" id="A0A4D6HGJ1"/>
<accession>A0A4D6HGJ1</accession>
<dbReference type="PANTHER" id="PTHR43781">
    <property type="entry name" value="SACCHAROPINE DEHYDROGENASE"/>
    <property type="match status" value="1"/>
</dbReference>
<dbReference type="SUPFAM" id="SSF51735">
    <property type="entry name" value="NAD(P)-binding Rossmann-fold domains"/>
    <property type="match status" value="1"/>
</dbReference>
<dbReference type="InterPro" id="IPR036291">
    <property type="entry name" value="NAD(P)-bd_dom_sf"/>
</dbReference>
<dbReference type="InterPro" id="IPR005097">
    <property type="entry name" value="Sacchrp_dh_NADP-bd"/>
</dbReference>
<dbReference type="EMBL" id="CP031310">
    <property type="protein sequence ID" value="QCC52336.1"/>
    <property type="molecule type" value="Genomic_DNA"/>
</dbReference>
<dbReference type="STRING" id="1457250.GCA_000755225_01734"/>
<dbReference type="Proteomes" id="UP000296706">
    <property type="component" value="Chromosome"/>
</dbReference>
<evidence type="ECO:0000313" key="2">
    <source>
        <dbReference type="EMBL" id="QCC52336.1"/>
    </source>
</evidence>